<gene>
    <name evidence="1" type="ORF">J0654_15530</name>
</gene>
<protein>
    <recommendedName>
        <fullName evidence="3">Type II restriction endonuclease</fullName>
    </recommendedName>
</protein>
<sequence>MDFSEIIKQIIQSTSFREGLERISDNYSNLKQENHIRDLILEELNQRFEQTFKAFAEHPRINNTRVDLSIINQKDTLNPFKIEFKYQFSGDYKQLSDYRFVIRRDFEERQSDLFILVISHWDREKKRSFDNLWGIKTDLSKNIASQSDWKDNILNSFRGFENTELKTIEKIVVQTPFRAEYYFYLLRRT</sequence>
<evidence type="ECO:0000313" key="2">
    <source>
        <dbReference type="Proteomes" id="UP000664807"/>
    </source>
</evidence>
<evidence type="ECO:0008006" key="3">
    <source>
        <dbReference type="Google" id="ProtNLM"/>
    </source>
</evidence>
<organism evidence="1 2">
    <name type="scientific">Flagellimonas profundi</name>
    <dbReference type="NCBI Taxonomy" id="2915620"/>
    <lineage>
        <taxon>Bacteria</taxon>
        <taxon>Pseudomonadati</taxon>
        <taxon>Bacteroidota</taxon>
        <taxon>Flavobacteriia</taxon>
        <taxon>Flavobacteriales</taxon>
        <taxon>Flavobacteriaceae</taxon>
        <taxon>Flagellimonas</taxon>
    </lineage>
</organism>
<comment type="caution">
    <text evidence="1">The sequence shown here is derived from an EMBL/GenBank/DDBJ whole genome shotgun (WGS) entry which is preliminary data.</text>
</comment>
<accession>A0ABS3FIQ4</accession>
<reference evidence="1 2" key="1">
    <citation type="submission" date="2021-03" db="EMBL/GenBank/DDBJ databases">
        <title>Muricauda lutimaris sp. nov. and Muricauda ruestringensis sp. nov, two marine members of the Flavobacteriaceae isolated from deep sea sediments of Western Pacific.</title>
        <authorList>
            <person name="Zhao S."/>
            <person name="Liu R."/>
        </authorList>
    </citation>
    <scope>NUCLEOTIDE SEQUENCE [LARGE SCALE GENOMIC DNA]</scope>
    <source>
        <strain evidence="1 2">BC31-3-A3</strain>
    </source>
</reference>
<keyword evidence="2" id="KW-1185">Reference proteome</keyword>
<proteinExistence type="predicted"/>
<dbReference type="RefSeq" id="WP_207030036.1">
    <property type="nucleotide sequence ID" value="NZ_JAFLNM010000004.1"/>
</dbReference>
<dbReference type="Proteomes" id="UP000664807">
    <property type="component" value="Unassembled WGS sequence"/>
</dbReference>
<dbReference type="EMBL" id="JAFLNM010000004">
    <property type="protein sequence ID" value="MBO0343065.1"/>
    <property type="molecule type" value="Genomic_DNA"/>
</dbReference>
<name>A0ABS3FIQ4_9FLAO</name>
<evidence type="ECO:0000313" key="1">
    <source>
        <dbReference type="EMBL" id="MBO0343065.1"/>
    </source>
</evidence>